<evidence type="ECO:0000256" key="8">
    <source>
        <dbReference type="ARBA" id="ARBA00022989"/>
    </source>
</evidence>
<evidence type="ECO:0000313" key="13">
    <source>
        <dbReference type="EMBL" id="ATU07085.1"/>
    </source>
</evidence>
<dbReference type="RefSeq" id="YP_009443864.1">
    <property type="nucleotide sequence ID" value="NC_036362.1"/>
</dbReference>
<geneLocation type="mitochondrion" evidence="13"/>
<keyword evidence="4 12" id="KW-0813">Transport</keyword>
<keyword evidence="5 12" id="KW-0138">CF(0)</keyword>
<evidence type="ECO:0000256" key="10">
    <source>
        <dbReference type="ARBA" id="ARBA00023128"/>
    </source>
</evidence>
<name>A0A343QCD8_9NEOP</name>
<evidence type="ECO:0000256" key="2">
    <source>
        <dbReference type="ARBA" id="ARBA00008892"/>
    </source>
</evidence>
<keyword evidence="6 12" id="KW-0812">Transmembrane</keyword>
<evidence type="ECO:0000256" key="6">
    <source>
        <dbReference type="ARBA" id="ARBA00022692"/>
    </source>
</evidence>
<keyword evidence="8" id="KW-1133">Transmembrane helix</keyword>
<evidence type="ECO:0000256" key="3">
    <source>
        <dbReference type="ARBA" id="ARBA00011291"/>
    </source>
</evidence>
<dbReference type="CTD" id="4509"/>
<dbReference type="AlphaFoldDB" id="A0A343QCD8"/>
<comment type="similarity">
    <text evidence="2 12">Belongs to the ATPase protein 8 family.</text>
</comment>
<dbReference type="GO" id="GO:0015986">
    <property type="term" value="P:proton motive force-driven ATP synthesis"/>
    <property type="evidence" value="ECO:0007669"/>
    <property type="project" value="InterPro"/>
</dbReference>
<gene>
    <name evidence="13" type="primary">ATP8</name>
</gene>
<comment type="subcellular location">
    <subcellularLocation>
        <location evidence="1 12">Mitochondrion membrane</location>
        <topology evidence="1 12">Single-pass membrane protein</topology>
    </subcellularLocation>
</comment>
<keyword evidence="11" id="KW-0472">Membrane</keyword>
<reference evidence="13" key="1">
    <citation type="journal article" date="2017" name="Mol. Phylogenet. Evol.">
        <title>Mitochondrial phylogenomics and genome rearrangements in the barklice (Insecta: Psocodea).</title>
        <authorList>
            <person name="Yoshizawa K."/>
            <person name="Johnson K.P."/>
            <person name="Sweet A.D."/>
            <person name="Yao I."/>
            <person name="Ferreira R.L."/>
            <person name="Cameron S.L."/>
        </authorList>
    </citation>
    <scope>NUCLEOTIDE SEQUENCE</scope>
</reference>
<sequence>MPQMNPMWWFSLFIVFSLVLILSNSLNYFYFNPSISQASSLKSTKKSFNWKW</sequence>
<evidence type="ECO:0000256" key="1">
    <source>
        <dbReference type="ARBA" id="ARBA00004304"/>
    </source>
</evidence>
<dbReference type="GO" id="GO:0015078">
    <property type="term" value="F:proton transmembrane transporter activity"/>
    <property type="evidence" value="ECO:0007669"/>
    <property type="project" value="InterPro"/>
</dbReference>
<protein>
    <recommendedName>
        <fullName evidence="12">ATP synthase complex subunit 8</fullName>
    </recommendedName>
</protein>
<evidence type="ECO:0000256" key="5">
    <source>
        <dbReference type="ARBA" id="ARBA00022547"/>
    </source>
</evidence>
<evidence type="ECO:0000256" key="12">
    <source>
        <dbReference type="RuleBase" id="RU003661"/>
    </source>
</evidence>
<evidence type="ECO:0000256" key="4">
    <source>
        <dbReference type="ARBA" id="ARBA00022448"/>
    </source>
</evidence>
<keyword evidence="9 12" id="KW-0406">Ion transport</keyword>
<keyword evidence="7 12" id="KW-0375">Hydrogen ion transport</keyword>
<evidence type="ECO:0000256" key="9">
    <source>
        <dbReference type="ARBA" id="ARBA00023065"/>
    </source>
</evidence>
<keyword evidence="10 12" id="KW-0496">Mitochondrion</keyword>
<evidence type="ECO:0000256" key="7">
    <source>
        <dbReference type="ARBA" id="ARBA00022781"/>
    </source>
</evidence>
<accession>A0A343QCD8</accession>
<dbReference type="GO" id="GO:0045259">
    <property type="term" value="C:proton-transporting ATP synthase complex"/>
    <property type="evidence" value="ECO:0007669"/>
    <property type="project" value="UniProtKB-KW"/>
</dbReference>
<dbReference type="GeneID" id="35094296"/>
<organism evidence="13">
    <name type="scientific">Amphigerontia montivaga</name>
    <dbReference type="NCBI Taxonomy" id="2051644"/>
    <lineage>
        <taxon>Eukaryota</taxon>
        <taxon>Metazoa</taxon>
        <taxon>Ecdysozoa</taxon>
        <taxon>Arthropoda</taxon>
        <taxon>Hexapoda</taxon>
        <taxon>Insecta</taxon>
        <taxon>Pterygota</taxon>
        <taxon>Neoptera</taxon>
        <taxon>Paraneoptera</taxon>
        <taxon>Psocodea</taxon>
        <taxon>Psocomorpha</taxon>
        <taxon>Psocetae</taxon>
        <taxon>Psocidae</taxon>
        <taxon>Amphigerontia</taxon>
    </lineage>
</organism>
<comment type="subunit">
    <text evidence="3">F-type ATPases have 2 components, CF(1) - the catalytic core - and CF(0) - the membrane proton channel.</text>
</comment>
<dbReference type="InterPro" id="IPR001421">
    <property type="entry name" value="ATP8_metazoa"/>
</dbReference>
<dbReference type="Pfam" id="PF00895">
    <property type="entry name" value="ATP-synt_8"/>
    <property type="match status" value="1"/>
</dbReference>
<dbReference type="GO" id="GO:0031966">
    <property type="term" value="C:mitochondrial membrane"/>
    <property type="evidence" value="ECO:0007669"/>
    <property type="project" value="UniProtKB-SubCell"/>
</dbReference>
<evidence type="ECO:0000256" key="11">
    <source>
        <dbReference type="ARBA" id="ARBA00023136"/>
    </source>
</evidence>
<dbReference type="EMBL" id="MG255134">
    <property type="protein sequence ID" value="ATU07085.1"/>
    <property type="molecule type" value="Genomic_DNA"/>
</dbReference>
<proteinExistence type="inferred from homology"/>